<dbReference type="RefSeq" id="WP_227308342.1">
    <property type="nucleotide sequence ID" value="NZ_JAESVA010000005.1"/>
</dbReference>
<organism evidence="1 2">
    <name type="scientific">Acidisoma cellulosilyticum</name>
    <dbReference type="NCBI Taxonomy" id="2802395"/>
    <lineage>
        <taxon>Bacteria</taxon>
        <taxon>Pseudomonadati</taxon>
        <taxon>Pseudomonadota</taxon>
        <taxon>Alphaproteobacteria</taxon>
        <taxon>Acetobacterales</taxon>
        <taxon>Acidocellaceae</taxon>
        <taxon>Acidisoma</taxon>
    </lineage>
</organism>
<gene>
    <name evidence="1" type="ORF">ACELLULO517_15625</name>
</gene>
<accession>A0A963Z2J6</accession>
<reference evidence="1 2" key="1">
    <citation type="journal article" date="2021" name="Microorganisms">
        <title>Acidisoma silvae sp. nov. and Acidisomacellulosilytica sp. nov., Two Acidophilic Bacteria Isolated from Decaying Wood, Hydrolyzing Cellulose and Producing Poly-3-hydroxybutyrate.</title>
        <authorList>
            <person name="Mieszkin S."/>
            <person name="Pouder E."/>
            <person name="Uroz S."/>
            <person name="Simon-Colin C."/>
            <person name="Alain K."/>
        </authorList>
    </citation>
    <scope>NUCLEOTIDE SEQUENCE [LARGE SCALE GENOMIC DNA]</scope>
    <source>
        <strain evidence="1 2">HW T5.17</strain>
    </source>
</reference>
<comment type="caution">
    <text evidence="1">The sequence shown here is derived from an EMBL/GenBank/DDBJ whole genome shotgun (WGS) entry which is preliminary data.</text>
</comment>
<dbReference type="EMBL" id="JAESVA010000005">
    <property type="protein sequence ID" value="MCB8881677.1"/>
    <property type="molecule type" value="Genomic_DNA"/>
</dbReference>
<dbReference type="Proteomes" id="UP000721844">
    <property type="component" value="Unassembled WGS sequence"/>
</dbReference>
<name>A0A963Z2J6_9PROT</name>
<evidence type="ECO:0000313" key="1">
    <source>
        <dbReference type="EMBL" id="MCB8881677.1"/>
    </source>
</evidence>
<dbReference type="AlphaFoldDB" id="A0A963Z2J6"/>
<sequence length="122" mass="13849">MEQFSYIVDRFSKRSDYEPYPPGHLQSYSDAGIRLEIRLAEAIRDDGRPRPDGERLREEADIRLLALGDEWEARAVLRQAGVFLGLLSAVRELPEAARAGNEEGRAAVERVLDQLDKWIAVI</sequence>
<protein>
    <submittedName>
        <fullName evidence="1">Uncharacterized protein</fullName>
    </submittedName>
</protein>
<evidence type="ECO:0000313" key="2">
    <source>
        <dbReference type="Proteomes" id="UP000721844"/>
    </source>
</evidence>
<keyword evidence="2" id="KW-1185">Reference proteome</keyword>
<proteinExistence type="predicted"/>